<dbReference type="InterPro" id="IPR050723">
    <property type="entry name" value="CFA/CMAS"/>
</dbReference>
<dbReference type="PIRSF" id="PIRSF003085">
    <property type="entry name" value="CMAS"/>
    <property type="match status" value="1"/>
</dbReference>
<reference evidence="8 9" key="1">
    <citation type="submission" date="2017-03" db="EMBL/GenBank/DDBJ databases">
        <authorList>
            <person name="Afonso C.L."/>
            <person name="Miller P.J."/>
            <person name="Scott M.A."/>
            <person name="Spackman E."/>
            <person name="Goraichik I."/>
            <person name="Dimitrov K.M."/>
            <person name="Suarez D.L."/>
            <person name="Swayne D.E."/>
        </authorList>
    </citation>
    <scope>NUCLEOTIDE SEQUENCE [LARGE SCALE GENOMIC DNA]</scope>
    <source>
        <strain evidence="8 9">CECT 7751</strain>
    </source>
</reference>
<keyword evidence="5" id="KW-0443">Lipid metabolism</keyword>
<dbReference type="InterPro" id="IPR057206">
    <property type="entry name" value="DUF7884"/>
</dbReference>
<organism evidence="8 9">
    <name type="scientific">Pseudooceanicola marinus</name>
    <dbReference type="NCBI Taxonomy" id="396013"/>
    <lineage>
        <taxon>Bacteria</taxon>
        <taxon>Pseudomonadati</taxon>
        <taxon>Pseudomonadota</taxon>
        <taxon>Alphaproteobacteria</taxon>
        <taxon>Rhodobacterales</taxon>
        <taxon>Paracoccaceae</taxon>
        <taxon>Pseudooceanicola</taxon>
    </lineage>
</organism>
<dbReference type="InterPro" id="IPR003333">
    <property type="entry name" value="CMAS"/>
</dbReference>
<dbReference type="PANTHER" id="PTHR43667:SF1">
    <property type="entry name" value="CYCLOPROPANE-FATTY-ACYL-PHOSPHOLIPID SYNTHASE"/>
    <property type="match status" value="1"/>
</dbReference>
<sequence length="427" mass="48304">MWENLLKAYLARAIRKGRLTVTFADGTTESYGTGVDGPEVAVKINDPALARKMISDIELGFSEAYMDGRLEIENEDIYGVVVLAMLNLRGEGAHRGTIHKLVAGSRKLLRRMAQFNPVGKAQENVAHHYDLSGELYDLFLDEDRQYSCGYWPRLDMTLEEAQEAKKQHIAGKLLLKPGMRVLDIGCGWGGMALTLAKDYGVQVVGVTLSKEQHALAVKRARDAGLDGQVEFRLQDYRHVEETFDRIVSVGMFEHVGVPHYREYFRHVKKLLAPNGVALIHTIGRSDPPGTTAAFITKYIFPGGYVPALSEASAAIEKERLVTTDVEVWRLHYAETLKHWYDRFMENVDKAEALYDAQFVRMWRLYLIACEMTFRMNDQVVFQFQLARDQEAVPLTRDYLYTPDRPDVLKAPLEETSQVASAPVRAAE</sequence>
<evidence type="ECO:0000256" key="6">
    <source>
        <dbReference type="PIRSR" id="PIRSR003085-1"/>
    </source>
</evidence>
<dbReference type="Pfam" id="PF25371">
    <property type="entry name" value="DUF7884"/>
    <property type="match status" value="1"/>
</dbReference>
<dbReference type="GO" id="GO:0032259">
    <property type="term" value="P:methylation"/>
    <property type="evidence" value="ECO:0007669"/>
    <property type="project" value="UniProtKB-KW"/>
</dbReference>
<accession>A0A1X6YBV3</accession>
<dbReference type="OrthoDB" id="9782855at2"/>
<evidence type="ECO:0000313" key="8">
    <source>
        <dbReference type="EMBL" id="SLN16283.1"/>
    </source>
</evidence>
<keyword evidence="2 8" id="KW-0489">Methyltransferase</keyword>
<protein>
    <submittedName>
        <fullName evidence="8">Cyclopropane-fatty-acyl-phospholipid synthase</fullName>
        <ecNumber evidence="8">2.1.1.79</ecNumber>
    </submittedName>
</protein>
<name>A0A1X6YBV3_9RHOB</name>
<proteinExistence type="inferred from homology"/>
<dbReference type="EC" id="2.1.1.79" evidence="8"/>
<dbReference type="RefSeq" id="WP_085886368.1">
    <property type="nucleotide sequence ID" value="NZ_FWFN01000001.1"/>
</dbReference>
<dbReference type="InterPro" id="IPR029063">
    <property type="entry name" value="SAM-dependent_MTases_sf"/>
</dbReference>
<dbReference type="GO" id="GO:0008825">
    <property type="term" value="F:cyclopropane-fatty-acyl-phospholipid synthase activity"/>
    <property type="evidence" value="ECO:0007669"/>
    <property type="project" value="UniProtKB-EC"/>
</dbReference>
<dbReference type="Gene3D" id="3.40.50.150">
    <property type="entry name" value="Vaccinia Virus protein VP39"/>
    <property type="match status" value="1"/>
</dbReference>
<evidence type="ECO:0000259" key="7">
    <source>
        <dbReference type="Pfam" id="PF25371"/>
    </source>
</evidence>
<evidence type="ECO:0000256" key="2">
    <source>
        <dbReference type="ARBA" id="ARBA00022603"/>
    </source>
</evidence>
<dbReference type="Proteomes" id="UP000193963">
    <property type="component" value="Unassembled WGS sequence"/>
</dbReference>
<evidence type="ECO:0000256" key="3">
    <source>
        <dbReference type="ARBA" id="ARBA00022679"/>
    </source>
</evidence>
<evidence type="ECO:0000313" key="9">
    <source>
        <dbReference type="Proteomes" id="UP000193963"/>
    </source>
</evidence>
<dbReference type="SUPFAM" id="SSF53335">
    <property type="entry name" value="S-adenosyl-L-methionine-dependent methyltransferases"/>
    <property type="match status" value="1"/>
</dbReference>
<dbReference type="GO" id="GO:0008610">
    <property type="term" value="P:lipid biosynthetic process"/>
    <property type="evidence" value="ECO:0007669"/>
    <property type="project" value="InterPro"/>
</dbReference>
<dbReference type="EMBL" id="FWFN01000001">
    <property type="protein sequence ID" value="SLN16283.1"/>
    <property type="molecule type" value="Genomic_DNA"/>
</dbReference>
<dbReference type="AlphaFoldDB" id="A0A1X6YBV3"/>
<evidence type="ECO:0000256" key="5">
    <source>
        <dbReference type="ARBA" id="ARBA00023098"/>
    </source>
</evidence>
<keyword evidence="4" id="KW-0949">S-adenosyl-L-methionine</keyword>
<dbReference type="Pfam" id="PF02353">
    <property type="entry name" value="CMAS"/>
    <property type="match status" value="1"/>
</dbReference>
<evidence type="ECO:0000256" key="4">
    <source>
        <dbReference type="ARBA" id="ARBA00022691"/>
    </source>
</evidence>
<feature type="active site" evidence="6">
    <location>
        <position position="369"/>
    </location>
</feature>
<gene>
    <name evidence="8" type="primary">cfa_1</name>
    <name evidence="8" type="ORF">PSM7751_00466</name>
</gene>
<dbReference type="PANTHER" id="PTHR43667">
    <property type="entry name" value="CYCLOPROPANE-FATTY-ACYL-PHOSPHOLIPID SYNTHASE"/>
    <property type="match status" value="1"/>
</dbReference>
<keyword evidence="9" id="KW-1185">Reference proteome</keyword>
<evidence type="ECO:0000256" key="1">
    <source>
        <dbReference type="ARBA" id="ARBA00010815"/>
    </source>
</evidence>
<feature type="domain" description="DUF7884" evidence="7">
    <location>
        <begin position="16"/>
        <end position="74"/>
    </location>
</feature>
<comment type="similarity">
    <text evidence="1">Belongs to the CFA/CMAS family.</text>
</comment>
<dbReference type="CDD" id="cd02440">
    <property type="entry name" value="AdoMet_MTases"/>
    <property type="match status" value="1"/>
</dbReference>
<keyword evidence="3 8" id="KW-0808">Transferase</keyword>